<dbReference type="EMBL" id="KN831775">
    <property type="protein sequence ID" value="KIM43676.1"/>
    <property type="molecule type" value="Genomic_DNA"/>
</dbReference>
<organism evidence="2 3">
    <name type="scientific">Hebeloma cylindrosporum</name>
    <dbReference type="NCBI Taxonomy" id="76867"/>
    <lineage>
        <taxon>Eukaryota</taxon>
        <taxon>Fungi</taxon>
        <taxon>Dikarya</taxon>
        <taxon>Basidiomycota</taxon>
        <taxon>Agaricomycotina</taxon>
        <taxon>Agaricomycetes</taxon>
        <taxon>Agaricomycetidae</taxon>
        <taxon>Agaricales</taxon>
        <taxon>Agaricineae</taxon>
        <taxon>Hymenogastraceae</taxon>
        <taxon>Hebeloma</taxon>
    </lineage>
</organism>
<sequence length="290" mass="33673">MLYIQITQVLIRRPKRGRTFWFIIVYSTTLFPLATFAFVGKFTFKESMYVNQSGFSGDARAYAIENAGDWSNIMSQVGTESLIIKQLYRLMVLWNCKWSLLLVPAFLYLARVAVSIPLLISHTHPTFLQPRAEVLEVVFHSLCFTLNFVFTSLIAIRIYMLRHKAEMVLGRLQASLYNSAITMFVESGAFFTIWSFAYLITLVRDCWIQDILLQPYSYIIALTRMLIVLRMAQDRAWSTDIINAADNGVLDWQVSSINSLSHSNQLEQKLPRKLNTWQAMRQLRREKRNT</sequence>
<proteinExistence type="predicted"/>
<evidence type="ECO:0000313" key="2">
    <source>
        <dbReference type="EMBL" id="KIM43676.1"/>
    </source>
</evidence>
<feature type="transmembrane region" description="Helical" evidence="1">
    <location>
        <begin position="139"/>
        <end position="160"/>
    </location>
</feature>
<accession>A0A0C3CJ01</accession>
<evidence type="ECO:0000256" key="1">
    <source>
        <dbReference type="SAM" id="Phobius"/>
    </source>
</evidence>
<dbReference type="Proteomes" id="UP000053424">
    <property type="component" value="Unassembled WGS sequence"/>
</dbReference>
<dbReference type="STRING" id="686832.A0A0C3CJ01"/>
<dbReference type="AlphaFoldDB" id="A0A0C3CJ01"/>
<protein>
    <submittedName>
        <fullName evidence="2">Uncharacterized protein</fullName>
    </submittedName>
</protein>
<feature type="transmembrane region" description="Helical" evidence="1">
    <location>
        <begin position="181"/>
        <end position="203"/>
    </location>
</feature>
<evidence type="ECO:0000313" key="3">
    <source>
        <dbReference type="Proteomes" id="UP000053424"/>
    </source>
</evidence>
<dbReference type="HOGENOM" id="CLU_044614_0_0_1"/>
<feature type="transmembrane region" description="Helical" evidence="1">
    <location>
        <begin position="215"/>
        <end position="232"/>
    </location>
</feature>
<name>A0A0C3CJ01_HEBCY</name>
<reference evidence="3" key="2">
    <citation type="submission" date="2015-01" db="EMBL/GenBank/DDBJ databases">
        <title>Evolutionary Origins and Diversification of the Mycorrhizal Mutualists.</title>
        <authorList>
            <consortium name="DOE Joint Genome Institute"/>
            <consortium name="Mycorrhizal Genomics Consortium"/>
            <person name="Kohler A."/>
            <person name="Kuo A."/>
            <person name="Nagy L.G."/>
            <person name="Floudas D."/>
            <person name="Copeland A."/>
            <person name="Barry K.W."/>
            <person name="Cichocki N."/>
            <person name="Veneault-Fourrey C."/>
            <person name="LaButti K."/>
            <person name="Lindquist E.A."/>
            <person name="Lipzen A."/>
            <person name="Lundell T."/>
            <person name="Morin E."/>
            <person name="Murat C."/>
            <person name="Riley R."/>
            <person name="Ohm R."/>
            <person name="Sun H."/>
            <person name="Tunlid A."/>
            <person name="Henrissat B."/>
            <person name="Grigoriev I.V."/>
            <person name="Hibbett D.S."/>
            <person name="Martin F."/>
        </authorList>
    </citation>
    <scope>NUCLEOTIDE SEQUENCE [LARGE SCALE GENOMIC DNA]</scope>
    <source>
        <strain evidence="3">h7</strain>
    </source>
</reference>
<keyword evidence="1" id="KW-1133">Transmembrane helix</keyword>
<reference evidence="2 3" key="1">
    <citation type="submission" date="2014-04" db="EMBL/GenBank/DDBJ databases">
        <authorList>
            <consortium name="DOE Joint Genome Institute"/>
            <person name="Kuo A."/>
            <person name="Gay G."/>
            <person name="Dore J."/>
            <person name="Kohler A."/>
            <person name="Nagy L.G."/>
            <person name="Floudas D."/>
            <person name="Copeland A."/>
            <person name="Barry K.W."/>
            <person name="Cichocki N."/>
            <person name="Veneault-Fourrey C."/>
            <person name="LaButti K."/>
            <person name="Lindquist E.A."/>
            <person name="Lipzen A."/>
            <person name="Lundell T."/>
            <person name="Morin E."/>
            <person name="Murat C."/>
            <person name="Sun H."/>
            <person name="Tunlid A."/>
            <person name="Henrissat B."/>
            <person name="Grigoriev I.V."/>
            <person name="Hibbett D.S."/>
            <person name="Martin F."/>
            <person name="Nordberg H.P."/>
            <person name="Cantor M.N."/>
            <person name="Hua S.X."/>
        </authorList>
    </citation>
    <scope>NUCLEOTIDE SEQUENCE [LARGE SCALE GENOMIC DNA]</scope>
    <source>
        <strain evidence="3">h7</strain>
    </source>
</reference>
<keyword evidence="1" id="KW-0472">Membrane</keyword>
<keyword evidence="3" id="KW-1185">Reference proteome</keyword>
<dbReference type="OrthoDB" id="3351617at2759"/>
<keyword evidence="1" id="KW-0812">Transmembrane</keyword>
<feature type="transmembrane region" description="Helical" evidence="1">
    <location>
        <begin position="20"/>
        <end position="39"/>
    </location>
</feature>
<gene>
    <name evidence="2" type="ORF">M413DRAFT_18086</name>
</gene>
<feature type="transmembrane region" description="Helical" evidence="1">
    <location>
        <begin position="98"/>
        <end position="119"/>
    </location>
</feature>